<dbReference type="PhylomeDB" id="A0A0G4FDE1"/>
<evidence type="ECO:0000256" key="1">
    <source>
        <dbReference type="SAM" id="MobiDB-lite"/>
    </source>
</evidence>
<evidence type="ECO:0000313" key="2">
    <source>
        <dbReference type="EMBL" id="CEM10935.1"/>
    </source>
</evidence>
<proteinExistence type="predicted"/>
<feature type="region of interest" description="Disordered" evidence="1">
    <location>
        <begin position="1"/>
        <end position="24"/>
    </location>
</feature>
<organism evidence="2 3">
    <name type="scientific">Vitrella brassicaformis (strain CCMP3155)</name>
    <dbReference type="NCBI Taxonomy" id="1169540"/>
    <lineage>
        <taxon>Eukaryota</taxon>
        <taxon>Sar</taxon>
        <taxon>Alveolata</taxon>
        <taxon>Colpodellida</taxon>
        <taxon>Vitrellaceae</taxon>
        <taxon>Vitrella</taxon>
    </lineage>
</organism>
<dbReference type="VEuPathDB" id="CryptoDB:Vbra_15091"/>
<dbReference type="AlphaFoldDB" id="A0A0G4FDE1"/>
<dbReference type="InParanoid" id="A0A0G4FDE1"/>
<dbReference type="Proteomes" id="UP000041254">
    <property type="component" value="Unassembled WGS sequence"/>
</dbReference>
<evidence type="ECO:0000313" key="3">
    <source>
        <dbReference type="Proteomes" id="UP000041254"/>
    </source>
</evidence>
<accession>A0A0G4FDE1</accession>
<name>A0A0G4FDE1_VITBC</name>
<keyword evidence="3" id="KW-1185">Reference proteome</keyword>
<reference evidence="2 3" key="1">
    <citation type="submission" date="2014-11" db="EMBL/GenBank/DDBJ databases">
        <authorList>
            <person name="Zhu J."/>
            <person name="Qi W."/>
            <person name="Song R."/>
        </authorList>
    </citation>
    <scope>NUCLEOTIDE SEQUENCE [LARGE SCALE GENOMIC DNA]</scope>
</reference>
<gene>
    <name evidence="2" type="ORF">Vbra_15091</name>
</gene>
<sequence length="328" mass="36247">MKRKAARTARQAAEQQPSASASAAQQSRLTACPDGVVLMVCGFLGADVAAFRLTCQRNKGLITVTFLTHRVNGILRANHMDGVLRVQPPNEGRRLRRHLGQLTFVLGLIYVLENGGLWERWAPLFWLGRSHGRISTLPATLSSDDLQKVGGKAVFNGRCEAVRQCLTVYTEQTLPANHPFPFDDRNPPVRMRDVLSASFRDAVVRCMRDCRATRYVTTKFALPGHQDRSRELVTQAPPIWGCTIASSHVMPPGGPRQRVVVVCGDQPGDTFAAHIYLYLHGATASTALFTTERAQGGVRKPMTVARVRQRLGNDDMQAIFEDSLNQFA</sequence>
<protein>
    <submittedName>
        <fullName evidence="2">Uncharacterized protein</fullName>
    </submittedName>
</protein>
<dbReference type="EMBL" id="CDMY01000406">
    <property type="protein sequence ID" value="CEM10935.1"/>
    <property type="molecule type" value="Genomic_DNA"/>
</dbReference>
<feature type="compositionally biased region" description="Low complexity" evidence="1">
    <location>
        <begin position="8"/>
        <end position="24"/>
    </location>
</feature>